<dbReference type="PANTHER" id="PTHR14870:SF1">
    <property type="entry name" value="TUBULIN EPSILON AND DELTA COMPLEX PROTEIN 2"/>
    <property type="match status" value="1"/>
</dbReference>
<evidence type="ECO:0000313" key="1">
    <source>
        <dbReference type="EMBL" id="CAG00173.1"/>
    </source>
</evidence>
<proteinExistence type="predicted"/>
<reference evidence="1" key="2">
    <citation type="submission" date="2004-02" db="EMBL/GenBank/DDBJ databases">
        <authorList>
            <consortium name="Genoscope"/>
            <consortium name="Whitehead Institute Centre for Genome Research"/>
        </authorList>
    </citation>
    <scope>NUCLEOTIDE SEQUENCE</scope>
</reference>
<dbReference type="EMBL" id="CAAE01014593">
    <property type="protein sequence ID" value="CAG00173.1"/>
    <property type="molecule type" value="Genomic_DNA"/>
</dbReference>
<organism evidence="1">
    <name type="scientific">Tetraodon nigroviridis</name>
    <name type="common">Spotted green pufferfish</name>
    <name type="synonym">Chelonodon nigroviridis</name>
    <dbReference type="NCBI Taxonomy" id="99883"/>
    <lineage>
        <taxon>Eukaryota</taxon>
        <taxon>Metazoa</taxon>
        <taxon>Chordata</taxon>
        <taxon>Craniata</taxon>
        <taxon>Vertebrata</taxon>
        <taxon>Euteleostomi</taxon>
        <taxon>Actinopterygii</taxon>
        <taxon>Neopterygii</taxon>
        <taxon>Teleostei</taxon>
        <taxon>Neoteleostei</taxon>
        <taxon>Acanthomorphata</taxon>
        <taxon>Eupercaria</taxon>
        <taxon>Tetraodontiformes</taxon>
        <taxon>Tetradontoidea</taxon>
        <taxon>Tetraodontidae</taxon>
        <taxon>Tetraodon</taxon>
    </lineage>
</organism>
<dbReference type="Pfam" id="PF15764">
    <property type="entry name" value="DUF4693"/>
    <property type="match status" value="1"/>
</dbReference>
<accession>Q4SGQ9</accession>
<dbReference type="KEGG" id="tng:GSTEN00018522G001"/>
<protein>
    <submittedName>
        <fullName evidence="1">(spotted green pufferfish) hypothetical protein</fullName>
    </submittedName>
</protein>
<dbReference type="AlphaFoldDB" id="Q4SGQ9"/>
<name>Q4SGQ9_TETNG</name>
<comment type="caution">
    <text evidence="1">The sequence shown here is derived from an EMBL/GenBank/DDBJ whole genome shotgun (WGS) entry which is preliminary data.</text>
</comment>
<dbReference type="OrthoDB" id="9939072at2759"/>
<dbReference type="InterPro" id="IPR031518">
    <property type="entry name" value="DUF4693"/>
</dbReference>
<gene>
    <name evidence="1" type="ORF">GSTENG00018522001</name>
</gene>
<dbReference type="PANTHER" id="PTHR14870">
    <property type="entry name" value="TUBULIN EPSILON AND DELTA COMPLEX PROTEIN 2"/>
    <property type="match status" value="1"/>
</dbReference>
<reference evidence="1" key="1">
    <citation type="journal article" date="2004" name="Nature">
        <title>Genome duplication in the teleost fish Tetraodon nigroviridis reveals the early vertebrate proto-karyotype.</title>
        <authorList>
            <person name="Jaillon O."/>
            <person name="Aury J.-M."/>
            <person name="Brunet F."/>
            <person name="Petit J.-L."/>
            <person name="Stange-Thomann N."/>
            <person name="Mauceli E."/>
            <person name="Bouneau L."/>
            <person name="Fischer C."/>
            <person name="Ozouf-Costaz C."/>
            <person name="Bernot A."/>
            <person name="Nicaud S."/>
            <person name="Jaffe D."/>
            <person name="Fisher S."/>
            <person name="Lutfalla G."/>
            <person name="Dossat C."/>
            <person name="Segurens B."/>
            <person name="Dasilva C."/>
            <person name="Salanoubat M."/>
            <person name="Levy M."/>
            <person name="Boudet N."/>
            <person name="Castellano S."/>
            <person name="Anthouard V."/>
            <person name="Jubin C."/>
            <person name="Castelli V."/>
            <person name="Katinka M."/>
            <person name="Vacherie B."/>
            <person name="Biemont C."/>
            <person name="Skalli Z."/>
            <person name="Cattolico L."/>
            <person name="Poulain J."/>
            <person name="De Berardinis V."/>
            <person name="Cruaud C."/>
            <person name="Duprat S."/>
            <person name="Brottier P."/>
            <person name="Coutanceau J.-P."/>
            <person name="Gouzy J."/>
            <person name="Parra G."/>
            <person name="Lardier G."/>
            <person name="Chapple C."/>
            <person name="McKernan K.J."/>
            <person name="McEwan P."/>
            <person name="Bosak S."/>
            <person name="Kellis M."/>
            <person name="Volff J.-N."/>
            <person name="Guigo R."/>
            <person name="Zody M.C."/>
            <person name="Mesirov J."/>
            <person name="Lindblad-Toh K."/>
            <person name="Birren B."/>
            <person name="Nusbaum C."/>
            <person name="Kahn D."/>
            <person name="Robinson-Rechavi M."/>
            <person name="Laudet V."/>
            <person name="Schachter V."/>
            <person name="Quetier F."/>
            <person name="Saurin W."/>
            <person name="Scarpelli C."/>
            <person name="Wincker P."/>
            <person name="Lander E.S."/>
            <person name="Weissenbach J."/>
            <person name="Roest Crollius H."/>
        </authorList>
    </citation>
    <scope>NUCLEOTIDE SEQUENCE [LARGE SCALE GENOMIC DNA]</scope>
</reference>
<sequence>MFASDADASAWEREDMELLEQALKKALKFPEDWPRGSPNQTRDRLNRLSLHGLDLTRRFQTEELLEGQPSEVTAELCKGLDKNETLEMLQMTAVELQKYADQVKQANGVWEEGTASPLPTTITYTTEAELRELETLRTEVALLQQESCLEQALSDLLTPQLSSITSDCPSVSVLRDVYSILGEGGLRFPAIVVDTDPDC</sequence>